<reference evidence="2" key="1">
    <citation type="submission" date="2017-09" db="EMBL/GenBank/DDBJ databases">
        <title>FDA dAtabase for Regulatory Grade micrObial Sequences (FDA-ARGOS): Supporting development and validation of Infectious Disease Dx tests.</title>
        <authorList>
            <person name="Minogue T."/>
            <person name="Wolcott M."/>
            <person name="Wasieloski L."/>
            <person name="Aguilar W."/>
            <person name="Moore D."/>
            <person name="Tallon L."/>
            <person name="Sadzewicz L."/>
            <person name="Ott S."/>
            <person name="Zhao X."/>
            <person name="Nagaraj S."/>
            <person name="Vavikolanu K."/>
            <person name="Aluvathingal J."/>
            <person name="Nadendla S."/>
            <person name="Sichtig H."/>
        </authorList>
    </citation>
    <scope>NUCLEOTIDE SEQUENCE [LARGE SCALE GENOMIC DNA]</scope>
    <source>
        <strain evidence="2">FDAARGOS_404</strain>
    </source>
</reference>
<organism evidence="1 2">
    <name type="scientific">Leclercia adecarboxylata</name>
    <dbReference type="NCBI Taxonomy" id="83655"/>
    <lineage>
        <taxon>Bacteria</taxon>
        <taxon>Pseudomonadati</taxon>
        <taxon>Pseudomonadota</taxon>
        <taxon>Gammaproteobacteria</taxon>
        <taxon>Enterobacterales</taxon>
        <taxon>Enterobacteriaceae</taxon>
        <taxon>Leclercia</taxon>
    </lineage>
</organism>
<proteinExistence type="predicted"/>
<gene>
    <name evidence="1" type="ORF">CRX53_14570</name>
</gene>
<evidence type="ECO:0000313" key="2">
    <source>
        <dbReference type="Proteomes" id="UP000222768"/>
    </source>
</evidence>
<accession>A0A7H0FGF4</accession>
<dbReference type="Gene3D" id="1.20.5.5260">
    <property type="match status" value="1"/>
</dbReference>
<comment type="caution">
    <text evidence="1">The sequence shown here is derived from an EMBL/GenBank/DDBJ whole genome shotgun (WGS) entry which is preliminary data.</text>
</comment>
<dbReference type="OrthoDB" id="6424319at2"/>
<dbReference type="Proteomes" id="UP000222768">
    <property type="component" value="Unassembled WGS sequence"/>
</dbReference>
<dbReference type="AlphaFoldDB" id="A0A7H0FGF4"/>
<dbReference type="GO" id="GO:0071468">
    <property type="term" value="P:cellular response to acidic pH"/>
    <property type="evidence" value="ECO:0007669"/>
    <property type="project" value="InterPro"/>
</dbReference>
<evidence type="ECO:0000313" key="1">
    <source>
        <dbReference type="EMBL" id="PHH05093.1"/>
    </source>
</evidence>
<name>A0A7H0FGF4_9ENTR</name>
<protein>
    <submittedName>
        <fullName evidence="1">Two-component-system connector protein AriR</fullName>
    </submittedName>
</protein>
<dbReference type="Pfam" id="PF10798">
    <property type="entry name" value="YmgB"/>
    <property type="match status" value="1"/>
</dbReference>
<dbReference type="EMBL" id="PDLK01000002">
    <property type="protein sequence ID" value="PHH05093.1"/>
    <property type="molecule type" value="Genomic_DNA"/>
</dbReference>
<sequence>MSQAMLQNPDLYEELPNAALSNYFRSAGGLLAEEWALLESVMGAIHAAKEPVTNKAIILRLIKQIESTHDVVKADIIRKTLEIIVDHTQDDL</sequence>
<dbReference type="InterPro" id="IPR024753">
    <property type="entry name" value="AriR"/>
</dbReference>